<proteinExistence type="predicted"/>
<evidence type="ECO:0008006" key="3">
    <source>
        <dbReference type="Google" id="ProtNLM"/>
    </source>
</evidence>
<accession>A0A139BS24</accession>
<dbReference type="GO" id="GO:0020037">
    <property type="term" value="F:heme binding"/>
    <property type="evidence" value="ECO:0007669"/>
    <property type="project" value="InterPro"/>
</dbReference>
<dbReference type="SUPFAM" id="SSF47175">
    <property type="entry name" value="Cytochromes"/>
    <property type="match status" value="1"/>
</dbReference>
<evidence type="ECO:0000313" key="1">
    <source>
        <dbReference type="EMBL" id="KXS31728.1"/>
    </source>
</evidence>
<reference evidence="1 2" key="2">
    <citation type="submission" date="2016-03" db="EMBL/GenBank/DDBJ databases">
        <title>New uncultured bacterium of the family Gallionellaceae from acid mine drainage: description and reconstruction of genome based on metagenomic analysis of microbial community.</title>
        <authorList>
            <person name="Kadnikov V."/>
            <person name="Ivasenko D."/>
            <person name="Beletsky A."/>
            <person name="Mardanov A."/>
            <person name="Danilova E."/>
            <person name="Pimenov N."/>
            <person name="Karnachuk O."/>
            <person name="Ravin N."/>
        </authorList>
    </citation>
    <scope>NUCLEOTIDE SEQUENCE [LARGE SCALE GENOMIC DNA]</scope>
    <source>
        <strain evidence="1">ShG14-8</strain>
    </source>
</reference>
<comment type="caution">
    <text evidence="1">The sequence shown here is derived from an EMBL/GenBank/DDBJ whole genome shotgun (WGS) entry which is preliminary data.</text>
</comment>
<dbReference type="EMBL" id="LSLI01000059">
    <property type="protein sequence ID" value="KXS31728.1"/>
    <property type="molecule type" value="Genomic_DNA"/>
</dbReference>
<dbReference type="InterPro" id="IPR010980">
    <property type="entry name" value="Cyt_c/b562"/>
</dbReference>
<gene>
    <name evidence="1" type="ORF">AWT59_2143</name>
</gene>
<name>A0A139BS24_9PROT</name>
<dbReference type="Proteomes" id="UP000070578">
    <property type="component" value="Unassembled WGS sequence"/>
</dbReference>
<dbReference type="AlphaFoldDB" id="A0A139BS24"/>
<evidence type="ECO:0000313" key="2">
    <source>
        <dbReference type="Proteomes" id="UP000070578"/>
    </source>
</evidence>
<dbReference type="GO" id="GO:0022900">
    <property type="term" value="P:electron transport chain"/>
    <property type="evidence" value="ECO:0007669"/>
    <property type="project" value="InterPro"/>
</dbReference>
<sequence>MKSNKLALIALLVWLATVAVFAWFFIRGNTVAGNDGRTAVVLQAGERDLILSEMRGMLAATQGILDGVNNGDMQHISQAARAAGMAVTVDASPALMAKLPLGLKRLGMSVHRDMDDIATAAEKGRPPAEILKMTSGVLTKCVACHATWQLRLANQGSQ</sequence>
<reference evidence="1 2" key="1">
    <citation type="submission" date="2016-02" db="EMBL/GenBank/DDBJ databases">
        <authorList>
            <person name="Wen L."/>
            <person name="He K."/>
            <person name="Yang H."/>
        </authorList>
    </citation>
    <scope>NUCLEOTIDE SEQUENCE [LARGE SCALE GENOMIC DNA]</scope>
    <source>
        <strain evidence="1">ShG14-8</strain>
    </source>
</reference>
<organism evidence="1 2">
    <name type="scientific">Candidatus Gallionella acididurans</name>
    <dbReference type="NCBI Taxonomy" id="1796491"/>
    <lineage>
        <taxon>Bacteria</taxon>
        <taxon>Pseudomonadati</taxon>
        <taxon>Pseudomonadota</taxon>
        <taxon>Betaproteobacteria</taxon>
        <taxon>Nitrosomonadales</taxon>
        <taxon>Gallionellaceae</taxon>
        <taxon>Gallionella</taxon>
    </lineage>
</organism>
<protein>
    <recommendedName>
        <fullName evidence="3">Cytochrome C</fullName>
    </recommendedName>
</protein>
<dbReference type="GO" id="GO:0009055">
    <property type="term" value="F:electron transfer activity"/>
    <property type="evidence" value="ECO:0007669"/>
    <property type="project" value="InterPro"/>
</dbReference>
<dbReference type="GO" id="GO:0005506">
    <property type="term" value="F:iron ion binding"/>
    <property type="evidence" value="ECO:0007669"/>
    <property type="project" value="InterPro"/>
</dbReference>